<dbReference type="RefSeq" id="WP_271186822.1">
    <property type="nucleotide sequence ID" value="NZ_BSFE01000005.1"/>
</dbReference>
<organism evidence="3 4">
    <name type="scientific">Maricaulis virginensis</name>
    <dbReference type="NCBI Taxonomy" id="144022"/>
    <lineage>
        <taxon>Bacteria</taxon>
        <taxon>Pseudomonadati</taxon>
        <taxon>Pseudomonadota</taxon>
        <taxon>Alphaproteobacteria</taxon>
        <taxon>Maricaulales</taxon>
        <taxon>Maricaulaceae</taxon>
        <taxon>Maricaulis</taxon>
    </lineage>
</organism>
<keyword evidence="1" id="KW-0597">Phosphoprotein</keyword>
<dbReference type="EMBL" id="BSFE01000005">
    <property type="protein sequence ID" value="GLK52453.1"/>
    <property type="molecule type" value="Genomic_DNA"/>
</dbReference>
<dbReference type="SUPFAM" id="SSF52172">
    <property type="entry name" value="CheY-like"/>
    <property type="match status" value="1"/>
</dbReference>
<evidence type="ECO:0000313" key="4">
    <source>
        <dbReference type="Proteomes" id="UP001143486"/>
    </source>
</evidence>
<reference evidence="3" key="1">
    <citation type="journal article" date="2014" name="Int. J. Syst. Evol. Microbiol.">
        <title>Complete genome sequence of Corynebacterium casei LMG S-19264T (=DSM 44701T), isolated from a smear-ripened cheese.</title>
        <authorList>
            <consortium name="US DOE Joint Genome Institute (JGI-PGF)"/>
            <person name="Walter F."/>
            <person name="Albersmeier A."/>
            <person name="Kalinowski J."/>
            <person name="Ruckert C."/>
        </authorList>
    </citation>
    <scope>NUCLEOTIDE SEQUENCE</scope>
    <source>
        <strain evidence="3">VKM B-1513</strain>
    </source>
</reference>
<dbReference type="AlphaFoldDB" id="A0A9W6MNT9"/>
<protein>
    <recommendedName>
        <fullName evidence="2">Response regulatory domain-containing protein</fullName>
    </recommendedName>
</protein>
<feature type="modified residue" description="4-aspartylphosphate" evidence="1">
    <location>
        <position position="54"/>
    </location>
</feature>
<dbReference type="Gene3D" id="3.40.50.2300">
    <property type="match status" value="1"/>
</dbReference>
<comment type="caution">
    <text evidence="3">The sequence shown here is derived from an EMBL/GenBank/DDBJ whole genome shotgun (WGS) entry which is preliminary data.</text>
</comment>
<evidence type="ECO:0000313" key="3">
    <source>
        <dbReference type="EMBL" id="GLK52453.1"/>
    </source>
</evidence>
<accession>A0A9W6MNT9</accession>
<dbReference type="Proteomes" id="UP001143486">
    <property type="component" value="Unassembled WGS sequence"/>
</dbReference>
<dbReference type="InterPro" id="IPR011006">
    <property type="entry name" value="CheY-like_superfamily"/>
</dbReference>
<keyword evidence="4" id="KW-1185">Reference proteome</keyword>
<reference evidence="3" key="2">
    <citation type="submission" date="2023-01" db="EMBL/GenBank/DDBJ databases">
        <authorList>
            <person name="Sun Q."/>
            <person name="Evtushenko L."/>
        </authorList>
    </citation>
    <scope>NUCLEOTIDE SEQUENCE</scope>
    <source>
        <strain evidence="3">VKM B-1513</strain>
    </source>
</reference>
<dbReference type="GO" id="GO:0000160">
    <property type="term" value="P:phosphorelay signal transduction system"/>
    <property type="evidence" value="ECO:0007669"/>
    <property type="project" value="InterPro"/>
</dbReference>
<dbReference type="PROSITE" id="PS50110">
    <property type="entry name" value="RESPONSE_REGULATORY"/>
    <property type="match status" value="1"/>
</dbReference>
<proteinExistence type="predicted"/>
<evidence type="ECO:0000259" key="2">
    <source>
        <dbReference type="PROSITE" id="PS50110"/>
    </source>
</evidence>
<dbReference type="InterPro" id="IPR001789">
    <property type="entry name" value="Sig_transdc_resp-reg_receiver"/>
</dbReference>
<sequence>MTPLAIILVEADPSVREAFQALAQALGFALTVFETVETAIAGARPPATDILVADLATEADIRRLLAWSGTLSARPAIILLTQQSPALLQRRLAEARDIKVLRKPVAAAELLDALNAVTDPRRGA</sequence>
<evidence type="ECO:0000256" key="1">
    <source>
        <dbReference type="PROSITE-ProRule" id="PRU00169"/>
    </source>
</evidence>
<gene>
    <name evidence="3" type="ORF">GCM10017621_19610</name>
</gene>
<name>A0A9W6MNT9_9PROT</name>
<feature type="domain" description="Response regulatory" evidence="2">
    <location>
        <begin position="5"/>
        <end position="118"/>
    </location>
</feature>